<keyword evidence="3" id="KW-1185">Reference proteome</keyword>
<dbReference type="EMBL" id="PDNB01000011">
    <property type="protein sequence ID" value="PGH17336.1"/>
    <property type="molecule type" value="Genomic_DNA"/>
</dbReference>
<name>A0A2B7Y746_9EURO</name>
<dbReference type="AlphaFoldDB" id="A0A2B7Y746"/>
<evidence type="ECO:0000313" key="3">
    <source>
        <dbReference type="Proteomes" id="UP000223968"/>
    </source>
</evidence>
<dbReference type="Proteomes" id="UP000223968">
    <property type="component" value="Unassembled WGS sequence"/>
</dbReference>
<feature type="region of interest" description="Disordered" evidence="1">
    <location>
        <begin position="104"/>
        <end position="124"/>
    </location>
</feature>
<accession>A0A2B7Y746</accession>
<evidence type="ECO:0000256" key="1">
    <source>
        <dbReference type="SAM" id="MobiDB-lite"/>
    </source>
</evidence>
<gene>
    <name evidence="2" type="ORF">AJ79_01220</name>
</gene>
<protein>
    <submittedName>
        <fullName evidence="2">Uncharacterized protein</fullName>
    </submittedName>
</protein>
<sequence length="201" mass="22118">MRDSKGKELSGSGSTTLNLEASCLNTWRVHRLTAPNIDGHKATIFMDDVGIKSRSQGHSLDTLKSSALTGHRGLHSSNQSHILIDNSKSKRVWRRIGYQDELDHDDSQRSLPAPSLQTLSSSRDIEPHSAANKWKGTLISNIDQGRLCDSSHGLSISHSSHRIPSPQDQGNSVITVNMMALHAQGAIIEDPGLYNPRRDWV</sequence>
<proteinExistence type="predicted"/>
<reference evidence="2 3" key="1">
    <citation type="submission" date="2017-10" db="EMBL/GenBank/DDBJ databases">
        <title>Comparative genomics in systemic dimorphic fungi from Ajellomycetaceae.</title>
        <authorList>
            <person name="Munoz J.F."/>
            <person name="Mcewen J.G."/>
            <person name="Clay O.K."/>
            <person name="Cuomo C.A."/>
        </authorList>
    </citation>
    <scope>NUCLEOTIDE SEQUENCE [LARGE SCALE GENOMIC DNA]</scope>
    <source>
        <strain evidence="2 3">UAMH5409</strain>
    </source>
</reference>
<evidence type="ECO:0000313" key="2">
    <source>
        <dbReference type="EMBL" id="PGH17336.1"/>
    </source>
</evidence>
<comment type="caution">
    <text evidence="2">The sequence shown here is derived from an EMBL/GenBank/DDBJ whole genome shotgun (WGS) entry which is preliminary data.</text>
</comment>
<organism evidence="2 3">
    <name type="scientific">Helicocarpus griseus UAMH5409</name>
    <dbReference type="NCBI Taxonomy" id="1447875"/>
    <lineage>
        <taxon>Eukaryota</taxon>
        <taxon>Fungi</taxon>
        <taxon>Dikarya</taxon>
        <taxon>Ascomycota</taxon>
        <taxon>Pezizomycotina</taxon>
        <taxon>Eurotiomycetes</taxon>
        <taxon>Eurotiomycetidae</taxon>
        <taxon>Onygenales</taxon>
        <taxon>Ajellomycetaceae</taxon>
        <taxon>Helicocarpus</taxon>
    </lineage>
</organism>